<keyword evidence="3" id="KW-0472">Membrane</keyword>
<dbReference type="eggNOG" id="COG1462">
    <property type="taxonomic scope" value="Bacteria"/>
</dbReference>
<dbReference type="EnsemblBacteria" id="ABF41163">
    <property type="protein sequence ID" value="ABF41163"/>
    <property type="gene ID" value="Acid345_2162"/>
</dbReference>
<dbReference type="Gene3D" id="3.40.50.10610">
    <property type="entry name" value="ABC-type transport auxiliary lipoprotein component"/>
    <property type="match status" value="1"/>
</dbReference>
<dbReference type="InterPro" id="IPR038165">
    <property type="entry name" value="FlgT_C_sf"/>
</dbReference>
<gene>
    <name evidence="9" type="ordered locus">Acid345_2162</name>
</gene>
<evidence type="ECO:0000256" key="2">
    <source>
        <dbReference type="ARBA" id="ARBA00022729"/>
    </source>
</evidence>
<reference evidence="9 10" key="1">
    <citation type="journal article" date="2009" name="Appl. Environ. Microbiol.">
        <title>Three genomes from the phylum Acidobacteria provide insight into the lifestyles of these microorganisms in soils.</title>
        <authorList>
            <person name="Ward N.L."/>
            <person name="Challacombe J.F."/>
            <person name="Janssen P.H."/>
            <person name="Henrissat B."/>
            <person name="Coutinho P.M."/>
            <person name="Wu M."/>
            <person name="Xie G."/>
            <person name="Haft D.H."/>
            <person name="Sait M."/>
            <person name="Badger J."/>
            <person name="Barabote R.D."/>
            <person name="Bradley B."/>
            <person name="Brettin T.S."/>
            <person name="Brinkac L.M."/>
            <person name="Bruce D."/>
            <person name="Creasy T."/>
            <person name="Daugherty S.C."/>
            <person name="Davidsen T.M."/>
            <person name="DeBoy R.T."/>
            <person name="Detter J.C."/>
            <person name="Dodson R.J."/>
            <person name="Durkin A.S."/>
            <person name="Ganapathy A."/>
            <person name="Gwinn-Giglio M."/>
            <person name="Han C.S."/>
            <person name="Khouri H."/>
            <person name="Kiss H."/>
            <person name="Kothari S.P."/>
            <person name="Madupu R."/>
            <person name="Nelson K.E."/>
            <person name="Nelson W.C."/>
            <person name="Paulsen I."/>
            <person name="Penn K."/>
            <person name="Ren Q."/>
            <person name="Rosovitz M.J."/>
            <person name="Selengut J.D."/>
            <person name="Shrivastava S."/>
            <person name="Sullivan S.A."/>
            <person name="Tapia R."/>
            <person name="Thompson L.S."/>
            <person name="Watkins K.L."/>
            <person name="Yang Q."/>
            <person name="Yu C."/>
            <person name="Zafar N."/>
            <person name="Zhou L."/>
            <person name="Kuske C.R."/>
        </authorList>
    </citation>
    <scope>NUCLEOTIDE SEQUENCE [LARGE SCALE GENOMIC DNA]</scope>
    <source>
        <strain evidence="9 10">Ellin345</strain>
    </source>
</reference>
<keyword evidence="2 7" id="KW-0732">Signal</keyword>
<evidence type="ECO:0000256" key="7">
    <source>
        <dbReference type="SAM" id="SignalP"/>
    </source>
</evidence>
<dbReference type="GO" id="GO:0030288">
    <property type="term" value="C:outer membrane-bounded periplasmic space"/>
    <property type="evidence" value="ECO:0007669"/>
    <property type="project" value="InterPro"/>
</dbReference>
<dbReference type="Gene3D" id="2.40.10.410">
    <property type="entry name" value="FlgT, C-terminal domain"/>
    <property type="match status" value="1"/>
</dbReference>
<dbReference type="RefSeq" id="WP_011522964.1">
    <property type="nucleotide sequence ID" value="NC_008009.1"/>
</dbReference>
<keyword evidence="1" id="KW-1003">Cell membrane</keyword>
<dbReference type="STRING" id="204669.Acid345_2162"/>
<name>Q1IPN7_KORVE</name>
<dbReference type="EMBL" id="CP000360">
    <property type="protein sequence ID" value="ABF41163.1"/>
    <property type="molecule type" value="Genomic_DNA"/>
</dbReference>
<proteinExistence type="predicted"/>
<evidence type="ECO:0000256" key="5">
    <source>
        <dbReference type="ARBA" id="ARBA00023288"/>
    </source>
</evidence>
<protein>
    <submittedName>
        <fullName evidence="9">Curli production assembly/transport component CsgG</fullName>
    </submittedName>
</protein>
<feature type="region of interest" description="Disordered" evidence="6">
    <location>
        <begin position="308"/>
        <end position="327"/>
    </location>
</feature>
<keyword evidence="5" id="KW-0449">Lipoprotein</keyword>
<dbReference type="InterPro" id="IPR032388">
    <property type="entry name" value="FlgT_C"/>
</dbReference>
<feature type="domain" description="Flagellar assembly protein T C-terminal" evidence="8">
    <location>
        <begin position="250"/>
        <end position="316"/>
    </location>
</feature>
<accession>Q1IPN7</accession>
<dbReference type="AlphaFoldDB" id="Q1IPN7"/>
<keyword evidence="4" id="KW-0564">Palmitate</keyword>
<dbReference type="Pfam" id="PF03783">
    <property type="entry name" value="CsgG"/>
    <property type="match status" value="1"/>
</dbReference>
<dbReference type="OrthoDB" id="116322at2"/>
<evidence type="ECO:0000256" key="1">
    <source>
        <dbReference type="ARBA" id="ARBA00022475"/>
    </source>
</evidence>
<evidence type="ECO:0000256" key="4">
    <source>
        <dbReference type="ARBA" id="ARBA00023139"/>
    </source>
</evidence>
<keyword evidence="10" id="KW-1185">Reference proteome</keyword>
<dbReference type="PANTHER" id="PTHR41164">
    <property type="entry name" value="CURLI PRODUCTION ASSEMBLY/TRANSPORT COMPONENT CSGG"/>
    <property type="match status" value="1"/>
</dbReference>
<organism evidence="9 10">
    <name type="scientific">Koribacter versatilis (strain Ellin345)</name>
    <dbReference type="NCBI Taxonomy" id="204669"/>
    <lineage>
        <taxon>Bacteria</taxon>
        <taxon>Pseudomonadati</taxon>
        <taxon>Acidobacteriota</taxon>
        <taxon>Terriglobia</taxon>
        <taxon>Terriglobales</taxon>
        <taxon>Candidatus Korobacteraceae</taxon>
        <taxon>Candidatus Korobacter</taxon>
    </lineage>
</organism>
<evidence type="ECO:0000259" key="8">
    <source>
        <dbReference type="Pfam" id="PF16538"/>
    </source>
</evidence>
<evidence type="ECO:0000313" key="9">
    <source>
        <dbReference type="EMBL" id="ABF41163.1"/>
    </source>
</evidence>
<evidence type="ECO:0000313" key="10">
    <source>
        <dbReference type="Proteomes" id="UP000002432"/>
    </source>
</evidence>
<feature type="chain" id="PRO_5004191818" evidence="7">
    <location>
        <begin position="24"/>
        <end position="327"/>
    </location>
</feature>
<dbReference type="Proteomes" id="UP000002432">
    <property type="component" value="Chromosome"/>
</dbReference>
<feature type="signal peptide" evidence="7">
    <location>
        <begin position="1"/>
        <end position="23"/>
    </location>
</feature>
<evidence type="ECO:0000256" key="3">
    <source>
        <dbReference type="ARBA" id="ARBA00023136"/>
    </source>
</evidence>
<dbReference type="InterPro" id="IPR005534">
    <property type="entry name" value="Curli_assmbl/transp-comp_CsgG"/>
</dbReference>
<dbReference type="Pfam" id="PF16538">
    <property type="entry name" value="FlgT_C"/>
    <property type="match status" value="1"/>
</dbReference>
<sequence length="327" mass="33293">MRRFTTAAVIALLLLSVSAFPQATRKKRVAIMSFDYGTVHSSVAAIFGSDQDVGKGISDLLIQKLVNDGDYSVIERAQLDKIMAEQNFSNSDRADPNSAAKIGRLLGVDAIITGSITQFGRDDQHTNVGGGGYGGITGRYGIGGVGTHSAKAVVGITARLVDVNTAEILAACTGTGTSKRSGVSLLGAGGSGWNGGGGSLDMGSSNFGETILGEAVHQAVDSLGAQLDAKAGALPTNKVVVSGVVADVSGNSIIINVGSRQGIKVGDQLDVEHPTRTVKDPTTGKVLRTVSDHLGSATVTEVDEGSATLNFNGSGKPAVGDTVKSPQ</sequence>
<dbReference type="PANTHER" id="PTHR41164:SF1">
    <property type="entry name" value="CURLI PRODUCTION ASSEMBLY_TRANSPORT COMPONENT CSGG"/>
    <property type="match status" value="1"/>
</dbReference>
<dbReference type="KEGG" id="aba:Acid345_2162"/>
<dbReference type="HOGENOM" id="CLU_068064_0_0_0"/>
<evidence type="ECO:0000256" key="6">
    <source>
        <dbReference type="SAM" id="MobiDB-lite"/>
    </source>
</evidence>